<protein>
    <recommendedName>
        <fullName evidence="4">M6 family metalloprotease domain-containing protein</fullName>
    </recommendedName>
</protein>
<organism evidence="2 3">
    <name type="scientific">Streptomyces carpinensis</name>
    <dbReference type="NCBI Taxonomy" id="66369"/>
    <lineage>
        <taxon>Bacteria</taxon>
        <taxon>Bacillati</taxon>
        <taxon>Actinomycetota</taxon>
        <taxon>Actinomycetes</taxon>
        <taxon>Kitasatosporales</taxon>
        <taxon>Streptomycetaceae</taxon>
        <taxon>Streptomyces</taxon>
    </lineage>
</organism>
<dbReference type="InterPro" id="IPR013783">
    <property type="entry name" value="Ig-like_fold"/>
</dbReference>
<keyword evidence="3" id="KW-1185">Reference proteome</keyword>
<evidence type="ECO:0000313" key="2">
    <source>
        <dbReference type="EMBL" id="MER6976069.1"/>
    </source>
</evidence>
<evidence type="ECO:0000256" key="1">
    <source>
        <dbReference type="SAM" id="MobiDB-lite"/>
    </source>
</evidence>
<gene>
    <name evidence="2" type="ORF">ABT317_03190</name>
</gene>
<sequence>MITQLGSLDGAIAAVEDVDRGLIWVLEGERLCLSSWNMSAGRLDRHITLDSAPSGVALSGDRREVLIAFRDGTIASLPADNPSASPAQVAATGRVLGQLAATVPLTGRGHALVVSEDESRVLAVRLSDGSVRTLVDVPDLTGVTVSAADVWAAATTGGEGRLLKVTTGSTQGLIADRLPTGHVTVSADRELLLVAHPAADRVSVFRFADGSVTTRATDLAGLNGRIVEVHGRDDGRFLVLTVNGLAIADELTDLESRPRLVPPAEPLFVGSWVPLQYDLSGSSLTDDDLSFVVHGDPDAALISHSSISPGLGGKKVPMLVAGGLLGTFDLAMIETKSGQELDRVSFEVTDHWRDPDHGPSKMVQGDSAPPPAGDWGGGPNTPQNLGTNTHNGRWRVLVLLVNTTDGAFPTAPADLATARKAILDEVQDGVAFNGQISSARHYYEELSGWNPATGRGLTIQAYSNRVYGPVDLPEGWTSYFAQKKNAAGTTVDERWSSLGATVQTIVTRTITSGLLTKADYHNIDVLLIVPFSPDRPGAGSKRFVWPHASLAAQSFLAGSKATDQETFGFIFAPPDFAAQDGRQLRTTLSHELGHTLGLPDLYDFPTYPSNVTNRLTGDWDMMAGSRDALPHFTLSNRMRQGWVNAAHLRLFNFRGVAGVNETVTLHAAELSDPPANRFRGIEIRLADGWNTYVEYRAHQGAQIGDTLPADRRVVITDVTSDAFTTPNSRPPIIFVQNDADGDGPILDAPADYKDVDPATQKLLRVKVDSTAADHAVVAVEYSSGQRPDPGIRPWTGAPDWQSPDIEIRNAKSSADPARWFNTPWAGHPNTVVAKVRNSGDLRCKGVVVDFYAIEFSTGDGPMVLLGSDTRDIPPGEVKEFTTEWTPPSSTGHYCIVVRIRLYQDPDIAGLIETNIYNNEARTNYVRFVSESASPSSRVGSEIRLANPFEESTLVRAVVHQTHPFHRVYIDHQWLRVPGGESLPVRVFDEALIGFPEAMAYGDISSRLWEVDNRVSVEGWAERPFPADCGTPILTGGVGIRVGAGRATVTQIEEARFGFVTGTVKFFAGAGGTPEGKIVVVAQETDDTGAIDPIGDRVTGEGTVHDGRFAVEFRSLDADHGVLRAYFLGGYGAAPSESEPEHARR</sequence>
<name>A0ABV1VVU4_9ACTN</name>
<dbReference type="SUPFAM" id="SSF55486">
    <property type="entry name" value="Metalloproteases ('zincins'), catalytic domain"/>
    <property type="match status" value="1"/>
</dbReference>
<comment type="caution">
    <text evidence="2">The sequence shown here is derived from an EMBL/GenBank/DDBJ whole genome shotgun (WGS) entry which is preliminary data.</text>
</comment>
<dbReference type="InterPro" id="IPR011044">
    <property type="entry name" value="Quino_amine_DH_bsu"/>
</dbReference>
<dbReference type="Proteomes" id="UP001458415">
    <property type="component" value="Unassembled WGS sequence"/>
</dbReference>
<evidence type="ECO:0000313" key="3">
    <source>
        <dbReference type="Proteomes" id="UP001458415"/>
    </source>
</evidence>
<feature type="region of interest" description="Disordered" evidence="1">
    <location>
        <begin position="352"/>
        <end position="388"/>
    </location>
</feature>
<accession>A0ABV1VVU4</accession>
<dbReference type="SUPFAM" id="SSF50969">
    <property type="entry name" value="YVTN repeat-like/Quinoprotein amine dehydrogenase"/>
    <property type="match status" value="1"/>
</dbReference>
<dbReference type="EMBL" id="JBEPCU010000021">
    <property type="protein sequence ID" value="MER6976069.1"/>
    <property type="molecule type" value="Genomic_DNA"/>
</dbReference>
<dbReference type="RefSeq" id="WP_086723109.1">
    <property type="nucleotide sequence ID" value="NZ_MUBM01000020.1"/>
</dbReference>
<dbReference type="InterPro" id="IPR015943">
    <property type="entry name" value="WD40/YVTN_repeat-like_dom_sf"/>
</dbReference>
<proteinExistence type="predicted"/>
<dbReference type="Gene3D" id="2.130.10.10">
    <property type="entry name" value="YVTN repeat-like/Quinoprotein amine dehydrogenase"/>
    <property type="match status" value="1"/>
</dbReference>
<reference evidence="2 3" key="1">
    <citation type="submission" date="2024-06" db="EMBL/GenBank/DDBJ databases">
        <title>The Natural Products Discovery Center: Release of the First 8490 Sequenced Strains for Exploring Actinobacteria Biosynthetic Diversity.</title>
        <authorList>
            <person name="Kalkreuter E."/>
            <person name="Kautsar S.A."/>
            <person name="Yang D."/>
            <person name="Bader C.D."/>
            <person name="Teijaro C.N."/>
            <person name="Fluegel L."/>
            <person name="Davis C.M."/>
            <person name="Simpson J.R."/>
            <person name="Lauterbach L."/>
            <person name="Steele A.D."/>
            <person name="Gui C."/>
            <person name="Meng S."/>
            <person name="Li G."/>
            <person name="Viehrig K."/>
            <person name="Ye F."/>
            <person name="Su P."/>
            <person name="Kiefer A.F."/>
            <person name="Nichols A."/>
            <person name="Cepeda A.J."/>
            <person name="Yan W."/>
            <person name="Fan B."/>
            <person name="Jiang Y."/>
            <person name="Adhikari A."/>
            <person name="Zheng C.-J."/>
            <person name="Schuster L."/>
            <person name="Cowan T.M."/>
            <person name="Smanski M.J."/>
            <person name="Chevrette M.G."/>
            <person name="De Carvalho L.P.S."/>
            <person name="Shen B."/>
        </authorList>
    </citation>
    <scope>NUCLEOTIDE SEQUENCE [LARGE SCALE GENOMIC DNA]</scope>
    <source>
        <strain evidence="2 3">NPDC000634</strain>
    </source>
</reference>
<dbReference type="Gene3D" id="2.60.40.10">
    <property type="entry name" value="Immunoglobulins"/>
    <property type="match status" value="1"/>
</dbReference>
<evidence type="ECO:0008006" key="4">
    <source>
        <dbReference type="Google" id="ProtNLM"/>
    </source>
</evidence>